<evidence type="ECO:0000313" key="8">
    <source>
        <dbReference type="Proteomes" id="UP000606008"/>
    </source>
</evidence>
<dbReference type="InterPro" id="IPR047589">
    <property type="entry name" value="DUF11_rpt"/>
</dbReference>
<keyword evidence="2" id="KW-0964">Secreted</keyword>
<evidence type="ECO:0000256" key="2">
    <source>
        <dbReference type="ARBA" id="ARBA00022525"/>
    </source>
</evidence>
<comment type="caution">
    <text evidence="7">The sequence shown here is derived from an EMBL/GenBank/DDBJ whole genome shotgun (WGS) entry which is preliminary data.</text>
</comment>
<dbReference type="Pfam" id="PF01345">
    <property type="entry name" value="DUF11"/>
    <property type="match status" value="1"/>
</dbReference>
<dbReference type="NCBIfam" id="TIGR01451">
    <property type="entry name" value="B_ant_repeat"/>
    <property type="match status" value="1"/>
</dbReference>
<dbReference type="Proteomes" id="UP000606008">
    <property type="component" value="Unassembled WGS sequence"/>
</dbReference>
<accession>A0ABX0QMW5</accession>
<evidence type="ECO:0000256" key="3">
    <source>
        <dbReference type="ARBA" id="ARBA00022729"/>
    </source>
</evidence>
<dbReference type="InterPro" id="IPR033764">
    <property type="entry name" value="Sdr_B"/>
</dbReference>
<reference evidence="8" key="2">
    <citation type="submission" date="2023-07" db="EMBL/GenBank/DDBJ databases">
        <authorList>
            <person name="Jung D.-H."/>
        </authorList>
    </citation>
    <scope>NUCLEOTIDE SEQUENCE [LARGE SCALE GENOMIC DNA]</scope>
    <source>
        <strain evidence="8">JA-25</strain>
    </source>
</reference>
<name>A0ABX0QMW5_9BACT</name>
<dbReference type="InterPro" id="IPR001434">
    <property type="entry name" value="OmcB-like_DUF11"/>
</dbReference>
<evidence type="ECO:0000256" key="1">
    <source>
        <dbReference type="ARBA" id="ARBA00004613"/>
    </source>
</evidence>
<organism evidence="7 8">
    <name type="scientific">Fibrivirga algicola</name>
    <dbReference type="NCBI Taxonomy" id="2950420"/>
    <lineage>
        <taxon>Bacteria</taxon>
        <taxon>Pseudomonadati</taxon>
        <taxon>Bacteroidota</taxon>
        <taxon>Cytophagia</taxon>
        <taxon>Cytophagales</taxon>
        <taxon>Spirosomataceae</taxon>
        <taxon>Fibrivirga</taxon>
    </lineage>
</organism>
<sequence length="430" mass="43681">ATYPLLRHYCLLLLGLLSSCSTALAAPPSPPASAAGPTPPGNYVFRDDNQNNIFDAAEVGIPNVRVNLFTSDGVLRETTLTTATGLFSFTSTIQPNTSYDVRINAADAPPNRKLVLANQGSDELADSDASLIGSTAVIVVQSSAGGLLPNNLGFGYAAGDPDLVLTKASNSFSVTQGSTATFTLSLSNVGGSTATGVVIRDTLDAGMQYVSSTPAATTALLGSGQVQVTWSPGTLLTDASASYQVTVRAVANGVLTNVAGVTATSADGTPRNNLARACFTVPVKLCQGDAYVTSLTTDLQNVEWFRDGVSVGTGNSLTIVTAGTYSYTSTTVGTNCQAGSCCPIIIYNGSVPNLTIARSVTALCVGESASLTANNCVGSLTWNTGSTQATISVSPIVTTSYSFTCIPSAADACPASATATITVNPSVTAT</sequence>
<protein>
    <submittedName>
        <fullName evidence="7">DUF11 domain-containing protein</fullName>
    </submittedName>
</protein>
<reference evidence="8" key="1">
    <citation type="submission" date="2019-09" db="EMBL/GenBank/DDBJ databases">
        <authorList>
            <person name="Jung D.-H."/>
        </authorList>
    </citation>
    <scope>NUCLEOTIDE SEQUENCE [LARGE SCALE GENOMIC DNA]</scope>
    <source>
        <strain evidence="8">JA-25</strain>
    </source>
</reference>
<feature type="domain" description="SD-repeat containing protein B" evidence="6">
    <location>
        <begin position="41"/>
        <end position="141"/>
    </location>
</feature>
<evidence type="ECO:0000259" key="5">
    <source>
        <dbReference type="Pfam" id="PF01345"/>
    </source>
</evidence>
<evidence type="ECO:0000256" key="4">
    <source>
        <dbReference type="SAM" id="SignalP"/>
    </source>
</evidence>
<keyword evidence="3 4" id="KW-0732">Signal</keyword>
<proteinExistence type="predicted"/>
<feature type="chain" id="PRO_5045106557" evidence="4">
    <location>
        <begin position="26"/>
        <end position="430"/>
    </location>
</feature>
<feature type="non-terminal residue" evidence="7">
    <location>
        <position position="430"/>
    </location>
</feature>
<dbReference type="SUPFAM" id="SSF117074">
    <property type="entry name" value="Hypothetical protein PA1324"/>
    <property type="match status" value="1"/>
</dbReference>
<dbReference type="Pfam" id="PF17210">
    <property type="entry name" value="SdrD_B"/>
    <property type="match status" value="1"/>
</dbReference>
<feature type="non-terminal residue" evidence="7">
    <location>
        <position position="1"/>
    </location>
</feature>
<dbReference type="Gene3D" id="2.60.40.10">
    <property type="entry name" value="Immunoglobulins"/>
    <property type="match status" value="2"/>
</dbReference>
<dbReference type="InterPro" id="IPR013783">
    <property type="entry name" value="Ig-like_fold"/>
</dbReference>
<evidence type="ECO:0000259" key="6">
    <source>
        <dbReference type="Pfam" id="PF17210"/>
    </source>
</evidence>
<feature type="signal peptide" evidence="4">
    <location>
        <begin position="1"/>
        <end position="25"/>
    </location>
</feature>
<dbReference type="EMBL" id="WAEL01000028">
    <property type="protein sequence ID" value="NID13840.1"/>
    <property type="molecule type" value="Genomic_DNA"/>
</dbReference>
<feature type="domain" description="DUF11" evidence="5">
    <location>
        <begin position="162"/>
        <end position="277"/>
    </location>
</feature>
<comment type="subcellular location">
    <subcellularLocation>
        <location evidence="1">Secreted</location>
    </subcellularLocation>
</comment>
<evidence type="ECO:0000313" key="7">
    <source>
        <dbReference type="EMBL" id="NID13840.1"/>
    </source>
</evidence>
<gene>
    <name evidence="7" type="ORF">F7231_26980</name>
</gene>
<keyword evidence="8" id="KW-1185">Reference proteome</keyword>